<evidence type="ECO:0000256" key="3">
    <source>
        <dbReference type="ARBA" id="ARBA00007588"/>
    </source>
</evidence>
<evidence type="ECO:0000256" key="7">
    <source>
        <dbReference type="ARBA" id="ARBA00022857"/>
    </source>
</evidence>
<proteinExistence type="inferred from homology"/>
<dbReference type="InterPro" id="IPR036188">
    <property type="entry name" value="FAD/NAD-bd_sf"/>
</dbReference>
<sequence length="464" mass="52314">MECSAGVGYDAVVEREKCYEVVIIGFGPAGLAQAIALYEQEAAPKDVLILEKSTGFRWRGNEFPDGRAKMRTNMVHDLVTARNPKSEFTFVNYLWTTDKLVGYTNLGLINPPRRLFGMYLEWCAEKFEKMNWVQYGREAMSVEPNFPEASSTDRFRIRVRDIVSKNVDSVIARKVIVAPGVLKQIPAILRQPGLEDRVAHSSDLRLVEPKILQRAEDRLKIAIIGGSNDEAAEVLQHCMSWERPAEIALFTDGDVFQQADKNPFARNTLLASETKTFETLSRGYGHVKPESTMQSDILSSLYLRNYAQDIRNPTKEQSEFTVAQCRKLVRASRQDESGKLTLFFENVLDHTVSSHGPFDFVFAASGYSRGLHERLVAPLKEYFDDRKGGLSVNADYRVNLDRRFVDRRAGIWMIDGFEGGTSDAFSFMALRADRILKSIMSADKSAENAAENGLGREQVQRPAL</sequence>
<evidence type="ECO:0000256" key="8">
    <source>
        <dbReference type="ARBA" id="ARBA00023002"/>
    </source>
</evidence>
<dbReference type="EC" id="1.14.13.196" evidence="4"/>
<dbReference type="InParanoid" id="A0A0D2A1Z5"/>
<dbReference type="Proteomes" id="UP000053259">
    <property type="component" value="Unassembled WGS sequence"/>
</dbReference>
<protein>
    <recommendedName>
        <fullName evidence="4">L-ornithine N(5)-monooxygenase [NAD(P)H]</fullName>
        <ecNumber evidence="4">1.14.13.196</ecNumber>
    </recommendedName>
</protein>
<dbReference type="AlphaFoldDB" id="A0A0D2A1Z5"/>
<keyword evidence="5" id="KW-0285">Flavoprotein</keyword>
<comment type="cofactor">
    <cofactor evidence="1">
        <name>FAD</name>
        <dbReference type="ChEBI" id="CHEBI:57692"/>
    </cofactor>
</comment>
<evidence type="ECO:0000256" key="4">
    <source>
        <dbReference type="ARBA" id="ARBA00012881"/>
    </source>
</evidence>
<dbReference type="RefSeq" id="XP_016210224.1">
    <property type="nucleotide sequence ID" value="XM_016361918.1"/>
</dbReference>
<evidence type="ECO:0000313" key="11">
    <source>
        <dbReference type="EMBL" id="KIW00355.1"/>
    </source>
</evidence>
<organism evidence="11 12">
    <name type="scientific">Verruconis gallopava</name>
    <dbReference type="NCBI Taxonomy" id="253628"/>
    <lineage>
        <taxon>Eukaryota</taxon>
        <taxon>Fungi</taxon>
        <taxon>Dikarya</taxon>
        <taxon>Ascomycota</taxon>
        <taxon>Pezizomycotina</taxon>
        <taxon>Dothideomycetes</taxon>
        <taxon>Pleosporomycetidae</taxon>
        <taxon>Venturiales</taxon>
        <taxon>Sympoventuriaceae</taxon>
        <taxon>Verruconis</taxon>
    </lineage>
</organism>
<dbReference type="InterPro" id="IPR025700">
    <property type="entry name" value="Lys/Orn_oxygenase"/>
</dbReference>
<evidence type="ECO:0000256" key="10">
    <source>
        <dbReference type="ARBA" id="ARBA00049248"/>
    </source>
</evidence>
<keyword evidence="7" id="KW-0521">NADP</keyword>
<dbReference type="Pfam" id="PF13434">
    <property type="entry name" value="Lys_Orn_oxgnase"/>
    <property type="match status" value="1"/>
</dbReference>
<keyword evidence="12" id="KW-1185">Reference proteome</keyword>
<dbReference type="Gene3D" id="3.50.50.60">
    <property type="entry name" value="FAD/NAD(P)-binding domain"/>
    <property type="match status" value="1"/>
</dbReference>
<comment type="catalytic activity">
    <reaction evidence="9">
        <text>L-ornithine + NADPH + O2 = N(5)-hydroxy-L-ornithine + NADP(+) + H2O</text>
        <dbReference type="Rhea" id="RHEA:41508"/>
        <dbReference type="ChEBI" id="CHEBI:15377"/>
        <dbReference type="ChEBI" id="CHEBI:15379"/>
        <dbReference type="ChEBI" id="CHEBI:46911"/>
        <dbReference type="ChEBI" id="CHEBI:57783"/>
        <dbReference type="ChEBI" id="CHEBI:58349"/>
        <dbReference type="ChEBI" id="CHEBI:78275"/>
        <dbReference type="EC" id="1.14.13.196"/>
    </reaction>
</comment>
<dbReference type="VEuPathDB" id="FungiDB:PV09_08067"/>
<comment type="catalytic activity">
    <reaction evidence="10">
        <text>L-ornithine + NADH + O2 = N(5)-hydroxy-L-ornithine + NAD(+) + H2O</text>
        <dbReference type="Rhea" id="RHEA:41512"/>
        <dbReference type="ChEBI" id="CHEBI:15377"/>
        <dbReference type="ChEBI" id="CHEBI:15379"/>
        <dbReference type="ChEBI" id="CHEBI:46911"/>
        <dbReference type="ChEBI" id="CHEBI:57540"/>
        <dbReference type="ChEBI" id="CHEBI:57945"/>
        <dbReference type="ChEBI" id="CHEBI:78275"/>
        <dbReference type="EC" id="1.14.13.196"/>
    </reaction>
</comment>
<dbReference type="SUPFAM" id="SSF51905">
    <property type="entry name" value="FAD/NAD(P)-binding domain"/>
    <property type="match status" value="1"/>
</dbReference>
<reference evidence="11 12" key="1">
    <citation type="submission" date="2015-01" db="EMBL/GenBank/DDBJ databases">
        <title>The Genome Sequence of Ochroconis gallopava CBS43764.</title>
        <authorList>
            <consortium name="The Broad Institute Genomics Platform"/>
            <person name="Cuomo C."/>
            <person name="de Hoog S."/>
            <person name="Gorbushina A."/>
            <person name="Stielow B."/>
            <person name="Teixiera M."/>
            <person name="Abouelleil A."/>
            <person name="Chapman S.B."/>
            <person name="Priest M."/>
            <person name="Young S.K."/>
            <person name="Wortman J."/>
            <person name="Nusbaum C."/>
            <person name="Birren B."/>
        </authorList>
    </citation>
    <scope>NUCLEOTIDE SEQUENCE [LARGE SCALE GENOMIC DNA]</scope>
    <source>
        <strain evidence="11 12">CBS 43764</strain>
    </source>
</reference>
<keyword evidence="6" id="KW-0274">FAD</keyword>
<dbReference type="PANTHER" id="PTHR42802:SF1">
    <property type="entry name" value="L-ORNITHINE N(5)-MONOOXYGENASE"/>
    <property type="match status" value="1"/>
</dbReference>
<keyword evidence="8" id="KW-0560">Oxidoreductase</keyword>
<evidence type="ECO:0000256" key="1">
    <source>
        <dbReference type="ARBA" id="ARBA00001974"/>
    </source>
</evidence>
<evidence type="ECO:0000256" key="9">
    <source>
        <dbReference type="ARBA" id="ARBA00047598"/>
    </source>
</evidence>
<dbReference type="PANTHER" id="PTHR42802">
    <property type="entry name" value="MONOOXYGENASE"/>
    <property type="match status" value="1"/>
</dbReference>
<dbReference type="OrthoDB" id="3519933at2759"/>
<dbReference type="GO" id="GO:0016491">
    <property type="term" value="F:oxidoreductase activity"/>
    <property type="evidence" value="ECO:0007669"/>
    <property type="project" value="UniProtKB-KW"/>
</dbReference>
<evidence type="ECO:0000256" key="2">
    <source>
        <dbReference type="ARBA" id="ARBA00004924"/>
    </source>
</evidence>
<name>A0A0D2A1Z5_9PEZI</name>
<accession>A0A0D2A1Z5</accession>
<dbReference type="GO" id="GO:0006879">
    <property type="term" value="P:intracellular iron ion homeostasis"/>
    <property type="evidence" value="ECO:0007669"/>
    <property type="project" value="TreeGrafter"/>
</dbReference>
<evidence type="ECO:0000256" key="5">
    <source>
        <dbReference type="ARBA" id="ARBA00022630"/>
    </source>
</evidence>
<dbReference type="EMBL" id="KN847564">
    <property type="protein sequence ID" value="KIW00355.1"/>
    <property type="molecule type" value="Genomic_DNA"/>
</dbReference>
<gene>
    <name evidence="11" type="ORF">PV09_08067</name>
</gene>
<dbReference type="GeneID" id="27316040"/>
<comment type="similarity">
    <text evidence="3">Belongs to the lysine N(6)-hydroxylase/L-ornithine N(5)-oxygenase family.</text>
</comment>
<evidence type="ECO:0000256" key="6">
    <source>
        <dbReference type="ARBA" id="ARBA00022827"/>
    </source>
</evidence>
<dbReference type="HOGENOM" id="CLU_020931_2_0_1"/>
<comment type="pathway">
    <text evidence="2">Siderophore biosynthesis.</text>
</comment>
<evidence type="ECO:0000313" key="12">
    <source>
        <dbReference type="Proteomes" id="UP000053259"/>
    </source>
</evidence>